<dbReference type="EMBL" id="BAABDH010000022">
    <property type="protein sequence ID" value="GAA3930382.1"/>
    <property type="molecule type" value="Genomic_DNA"/>
</dbReference>
<proteinExistence type="predicted"/>
<sequence length="104" mass="11666">MKSTWANFTPYLVRIDLDTVNCAELARHLVRSCPVRHPRLLIDCHRLRCLRTQGVAYCVSQLLLLHAAGAQVQLLNVGPLLGRCLYLLGLHRVFGLRGPRAQPA</sequence>
<name>A0ABP7MWE6_9BACT</name>
<dbReference type="Proteomes" id="UP001499909">
    <property type="component" value="Unassembled WGS sequence"/>
</dbReference>
<gene>
    <name evidence="1" type="ORF">GCM10022406_14640</name>
</gene>
<reference evidence="2" key="1">
    <citation type="journal article" date="2019" name="Int. J. Syst. Evol. Microbiol.">
        <title>The Global Catalogue of Microorganisms (GCM) 10K type strain sequencing project: providing services to taxonomists for standard genome sequencing and annotation.</title>
        <authorList>
            <consortium name="The Broad Institute Genomics Platform"/>
            <consortium name="The Broad Institute Genome Sequencing Center for Infectious Disease"/>
            <person name="Wu L."/>
            <person name="Ma J."/>
        </authorList>
    </citation>
    <scope>NUCLEOTIDE SEQUENCE [LARGE SCALE GENOMIC DNA]</scope>
    <source>
        <strain evidence="2">JCM 17214</strain>
    </source>
</reference>
<dbReference type="InterPro" id="IPR036513">
    <property type="entry name" value="STAS_dom_sf"/>
</dbReference>
<evidence type="ECO:0008006" key="3">
    <source>
        <dbReference type="Google" id="ProtNLM"/>
    </source>
</evidence>
<comment type="caution">
    <text evidence="1">The sequence shown here is derived from an EMBL/GenBank/DDBJ whole genome shotgun (WGS) entry which is preliminary data.</text>
</comment>
<evidence type="ECO:0000313" key="1">
    <source>
        <dbReference type="EMBL" id="GAA3930382.1"/>
    </source>
</evidence>
<evidence type="ECO:0000313" key="2">
    <source>
        <dbReference type="Proteomes" id="UP001499909"/>
    </source>
</evidence>
<dbReference type="RefSeq" id="WP_345112152.1">
    <property type="nucleotide sequence ID" value="NZ_BAABDH010000022.1"/>
</dbReference>
<dbReference type="Gene3D" id="3.30.750.24">
    <property type="entry name" value="STAS domain"/>
    <property type="match status" value="1"/>
</dbReference>
<organism evidence="1 2">
    <name type="scientific">Hymenobacter algoricola</name>
    <dbReference type="NCBI Taxonomy" id="486267"/>
    <lineage>
        <taxon>Bacteria</taxon>
        <taxon>Pseudomonadati</taxon>
        <taxon>Bacteroidota</taxon>
        <taxon>Cytophagia</taxon>
        <taxon>Cytophagales</taxon>
        <taxon>Hymenobacteraceae</taxon>
        <taxon>Hymenobacter</taxon>
    </lineage>
</organism>
<accession>A0ABP7MWE6</accession>
<keyword evidence="2" id="KW-1185">Reference proteome</keyword>
<dbReference type="SUPFAM" id="SSF52091">
    <property type="entry name" value="SpoIIaa-like"/>
    <property type="match status" value="1"/>
</dbReference>
<protein>
    <recommendedName>
        <fullName evidence="3">STAS domain-containing protein</fullName>
    </recommendedName>
</protein>